<sequence length="198" mass="21399">MNKISTVFKDFISGILRKIIATAMIFLLAITMQIVSPRQAYAAGVGLTIRIGDVDGFGYGDGAGYTAAYGKPVNMDGQGTLTLRDFLPDLNGDGQVGVNSGDDFNNRSTEETAGNLTTTTGTWFLDTGSTGSDYTDYSLVEGTTYDPAVNPPGFKFNFKVAKDKLLDGTSTELYLNVMVGDYDTEFNDNEFRIPVTKK</sequence>
<evidence type="ECO:0000313" key="1">
    <source>
        <dbReference type="EMBL" id="NER31934.1"/>
    </source>
</evidence>
<dbReference type="EMBL" id="JAAHFQ010000994">
    <property type="protein sequence ID" value="NER31934.1"/>
    <property type="molecule type" value="Genomic_DNA"/>
</dbReference>
<comment type="caution">
    <text evidence="1">The sequence shown here is derived from an EMBL/GenBank/DDBJ whole genome shotgun (WGS) entry which is preliminary data.</text>
</comment>
<name>A0A6B3NNY5_9CYAN</name>
<accession>A0A6B3NNY5</accession>
<proteinExistence type="predicted"/>
<reference evidence="1" key="1">
    <citation type="submission" date="2019-11" db="EMBL/GenBank/DDBJ databases">
        <title>Genomic insights into an expanded diversity of filamentous marine cyanobacteria reveals the extraordinary biosynthetic potential of Moorea and Okeania.</title>
        <authorList>
            <person name="Ferreira Leao T."/>
            <person name="Wang M."/>
            <person name="Moss N."/>
            <person name="Da Silva R."/>
            <person name="Sanders J."/>
            <person name="Nurk S."/>
            <person name="Gurevich A."/>
            <person name="Humphrey G."/>
            <person name="Reher R."/>
            <person name="Zhu Q."/>
            <person name="Belda-Ferre P."/>
            <person name="Glukhov E."/>
            <person name="Rex R."/>
            <person name="Dorrestein P.C."/>
            <person name="Knight R."/>
            <person name="Pevzner P."/>
            <person name="Gerwick W.H."/>
            <person name="Gerwick L."/>
        </authorList>
    </citation>
    <scope>NUCLEOTIDE SEQUENCE</scope>
    <source>
        <strain evidence="1">SIO1C4</strain>
    </source>
</reference>
<organism evidence="1">
    <name type="scientific">Symploca sp. SIO1C4</name>
    <dbReference type="NCBI Taxonomy" id="2607765"/>
    <lineage>
        <taxon>Bacteria</taxon>
        <taxon>Bacillati</taxon>
        <taxon>Cyanobacteriota</taxon>
        <taxon>Cyanophyceae</taxon>
        <taxon>Coleofasciculales</taxon>
        <taxon>Coleofasciculaceae</taxon>
        <taxon>Symploca</taxon>
    </lineage>
</organism>
<dbReference type="AlphaFoldDB" id="A0A6B3NNY5"/>
<protein>
    <submittedName>
        <fullName evidence="1">Uncharacterized protein</fullName>
    </submittedName>
</protein>
<gene>
    <name evidence="1" type="ORF">F6J89_31100</name>
</gene>